<dbReference type="CDD" id="cd00093">
    <property type="entry name" value="HTH_XRE"/>
    <property type="match status" value="1"/>
</dbReference>
<feature type="domain" description="HTH cro/C1-type" evidence="1">
    <location>
        <begin position="21"/>
        <end position="75"/>
    </location>
</feature>
<dbReference type="InterPro" id="IPR039418">
    <property type="entry name" value="LexA-like"/>
</dbReference>
<proteinExistence type="predicted"/>
<evidence type="ECO:0000313" key="2">
    <source>
        <dbReference type="EMBL" id="MFD1179528.1"/>
    </source>
</evidence>
<dbReference type="Proteomes" id="UP001597262">
    <property type="component" value="Unassembled WGS sequence"/>
</dbReference>
<evidence type="ECO:0000259" key="1">
    <source>
        <dbReference type="PROSITE" id="PS50943"/>
    </source>
</evidence>
<dbReference type="CDD" id="cd06529">
    <property type="entry name" value="S24_LexA-like"/>
    <property type="match status" value="1"/>
</dbReference>
<keyword evidence="3" id="KW-1185">Reference proteome</keyword>
<dbReference type="SMART" id="SM00530">
    <property type="entry name" value="HTH_XRE"/>
    <property type="match status" value="1"/>
</dbReference>
<organism evidence="2 3">
    <name type="scientific">Paenibacillus puldeungensis</name>
    <dbReference type="NCBI Taxonomy" id="696536"/>
    <lineage>
        <taxon>Bacteria</taxon>
        <taxon>Bacillati</taxon>
        <taxon>Bacillota</taxon>
        <taxon>Bacilli</taxon>
        <taxon>Bacillales</taxon>
        <taxon>Paenibacillaceae</taxon>
        <taxon>Paenibacillus</taxon>
    </lineage>
</organism>
<evidence type="ECO:0000313" key="3">
    <source>
        <dbReference type="Proteomes" id="UP001597262"/>
    </source>
</evidence>
<dbReference type="RefSeq" id="WP_379321953.1">
    <property type="nucleotide sequence ID" value="NZ_JBHTLM010000033.1"/>
</dbReference>
<gene>
    <name evidence="2" type="ORF">ACFQ3W_24970</name>
</gene>
<dbReference type="SUPFAM" id="SSF47413">
    <property type="entry name" value="lambda repressor-like DNA-binding domains"/>
    <property type="match status" value="1"/>
</dbReference>
<dbReference type="Pfam" id="PF00717">
    <property type="entry name" value="Peptidase_S24"/>
    <property type="match status" value="1"/>
</dbReference>
<dbReference type="Gene3D" id="2.10.109.10">
    <property type="entry name" value="Umud Fragment, subunit A"/>
    <property type="match status" value="1"/>
</dbReference>
<dbReference type="InterPro" id="IPR015927">
    <property type="entry name" value="Peptidase_S24_S26A/B/C"/>
</dbReference>
<comment type="caution">
    <text evidence="2">The sequence shown here is derived from an EMBL/GenBank/DDBJ whole genome shotgun (WGS) entry which is preliminary data.</text>
</comment>
<dbReference type="EMBL" id="JBHTLM010000033">
    <property type="protein sequence ID" value="MFD1179528.1"/>
    <property type="molecule type" value="Genomic_DNA"/>
</dbReference>
<dbReference type="PANTHER" id="PTHR33516">
    <property type="entry name" value="LEXA REPRESSOR"/>
    <property type="match status" value="1"/>
</dbReference>
<name>A0ABW3S4M3_9BACL</name>
<dbReference type="SUPFAM" id="SSF51306">
    <property type="entry name" value="LexA/Signal peptidase"/>
    <property type="match status" value="1"/>
</dbReference>
<sequence length="217" mass="24119">MARKKYTEVERELMKGIAINLRALLKRKGLSQKDLAEGTDLSTSVISDYLNEKTLATPGSVQKMADFLKVNKGEIDPTFQSKACEADTKLIPLVGTICAGDGLLAVENIEDYVYYPFPNKKQPDFALRVKGDSMKNVGIDNGDVVFIKKASWADYNGQIVAAIINDSCEGMLKRIKWTEGSPAMQLVPENENYSPINVRPNEFTICGIYMGHFKQDI</sequence>
<dbReference type="PANTHER" id="PTHR33516:SF2">
    <property type="entry name" value="LEXA REPRESSOR-RELATED"/>
    <property type="match status" value="1"/>
</dbReference>
<dbReference type="Gene3D" id="1.10.260.40">
    <property type="entry name" value="lambda repressor-like DNA-binding domains"/>
    <property type="match status" value="1"/>
</dbReference>
<dbReference type="InterPro" id="IPR010982">
    <property type="entry name" value="Lambda_DNA-bd_dom_sf"/>
</dbReference>
<dbReference type="PROSITE" id="PS50943">
    <property type="entry name" value="HTH_CROC1"/>
    <property type="match status" value="1"/>
</dbReference>
<dbReference type="InterPro" id="IPR001387">
    <property type="entry name" value="Cro/C1-type_HTH"/>
</dbReference>
<protein>
    <submittedName>
        <fullName evidence="2">LexA family protein</fullName>
    </submittedName>
</protein>
<reference evidence="3" key="1">
    <citation type="journal article" date="2019" name="Int. J. Syst. Evol. Microbiol.">
        <title>The Global Catalogue of Microorganisms (GCM) 10K type strain sequencing project: providing services to taxonomists for standard genome sequencing and annotation.</title>
        <authorList>
            <consortium name="The Broad Institute Genomics Platform"/>
            <consortium name="The Broad Institute Genome Sequencing Center for Infectious Disease"/>
            <person name="Wu L."/>
            <person name="Ma J."/>
        </authorList>
    </citation>
    <scope>NUCLEOTIDE SEQUENCE [LARGE SCALE GENOMIC DNA]</scope>
    <source>
        <strain evidence="3">CCUG 59189</strain>
    </source>
</reference>
<dbReference type="InterPro" id="IPR036286">
    <property type="entry name" value="LexA/Signal_pep-like_sf"/>
</dbReference>
<accession>A0ABW3S4M3</accession>
<dbReference type="Pfam" id="PF01381">
    <property type="entry name" value="HTH_3"/>
    <property type="match status" value="1"/>
</dbReference>
<dbReference type="InterPro" id="IPR050077">
    <property type="entry name" value="LexA_repressor"/>
</dbReference>